<dbReference type="EMBL" id="FOPP01000001">
    <property type="protein sequence ID" value="SFG67074.1"/>
    <property type="molecule type" value="Genomic_DNA"/>
</dbReference>
<dbReference type="Proteomes" id="UP000199666">
    <property type="component" value="Unassembled WGS sequence"/>
</dbReference>
<dbReference type="InterPro" id="IPR049492">
    <property type="entry name" value="BD-FAE-like_dom"/>
</dbReference>
<reference evidence="3 4" key="1">
    <citation type="submission" date="2016-10" db="EMBL/GenBank/DDBJ databases">
        <authorList>
            <person name="de Groot N.N."/>
        </authorList>
    </citation>
    <scope>NUCLEOTIDE SEQUENCE [LARGE SCALE GENOMIC DNA]</scope>
    <source>
        <strain evidence="3 4">DSM 18684</strain>
    </source>
</reference>
<dbReference type="InterPro" id="IPR029058">
    <property type="entry name" value="AB_hydrolase_fold"/>
</dbReference>
<gene>
    <name evidence="3" type="ORF">SAMN04489864_101532</name>
</gene>
<dbReference type="RefSeq" id="WP_090991996.1">
    <property type="nucleotide sequence ID" value="NZ_FOPP01000001.1"/>
</dbReference>
<evidence type="ECO:0000313" key="3">
    <source>
        <dbReference type="EMBL" id="SFG67074.1"/>
    </source>
</evidence>
<keyword evidence="4" id="KW-1185">Reference proteome</keyword>
<evidence type="ECO:0000313" key="4">
    <source>
        <dbReference type="Proteomes" id="UP000199666"/>
    </source>
</evidence>
<dbReference type="GO" id="GO:0016787">
    <property type="term" value="F:hydrolase activity"/>
    <property type="evidence" value="ECO:0007669"/>
    <property type="project" value="UniProtKB-KW"/>
</dbReference>
<dbReference type="STRING" id="414048.SAMN04489864_101532"/>
<dbReference type="PANTHER" id="PTHR48081:SF33">
    <property type="entry name" value="KYNURENINE FORMAMIDASE"/>
    <property type="match status" value="1"/>
</dbReference>
<name>A0A1I2TQC6_9SPHI</name>
<evidence type="ECO:0000256" key="1">
    <source>
        <dbReference type="ARBA" id="ARBA00022801"/>
    </source>
</evidence>
<feature type="domain" description="BD-FAE-like" evidence="2">
    <location>
        <begin position="53"/>
        <end position="186"/>
    </location>
</feature>
<accession>A0A1I2TQC6</accession>
<sequence length="313" mass="34500">MKHVFRRSLVLFIVASSFLTCKKGNKIITDPVIKVEAATFTDVSYGSNPHQKMDVYLPANRSASTNLIIFVHGGSFIEGDKSDFTSLVKELVRANFAVLNINYRLVDATGLYDNPVKHLESAVKIKDQIADVASVVNYALSKAREWEVSETKLGIAGHSAGATLALLYSYDNRNTNKVKAVVNLAGSLDQTFADIPPFMLQFLPDYILEAGYRYTGYTVATENDQHYKAISPLFVANSNQKVPTLTVFPENNEVGDLPKQGRSTFDAFTNKLNSLGIPNKFVQLQGADHGFTKMGNVDAVLKETIAYFNANLK</sequence>
<dbReference type="Gene3D" id="3.40.50.1820">
    <property type="entry name" value="alpha/beta hydrolase"/>
    <property type="match status" value="1"/>
</dbReference>
<dbReference type="AlphaFoldDB" id="A0A1I2TQC6"/>
<dbReference type="Pfam" id="PF20434">
    <property type="entry name" value="BD-FAE"/>
    <property type="match status" value="1"/>
</dbReference>
<dbReference type="OrthoDB" id="9777975at2"/>
<keyword evidence="1" id="KW-0378">Hydrolase</keyword>
<dbReference type="PANTHER" id="PTHR48081">
    <property type="entry name" value="AB HYDROLASE SUPERFAMILY PROTEIN C4A8.06C"/>
    <property type="match status" value="1"/>
</dbReference>
<organism evidence="3 4">
    <name type="scientific">Pedobacter insulae</name>
    <dbReference type="NCBI Taxonomy" id="414048"/>
    <lineage>
        <taxon>Bacteria</taxon>
        <taxon>Pseudomonadati</taxon>
        <taxon>Bacteroidota</taxon>
        <taxon>Sphingobacteriia</taxon>
        <taxon>Sphingobacteriales</taxon>
        <taxon>Sphingobacteriaceae</taxon>
        <taxon>Pedobacter</taxon>
    </lineage>
</organism>
<evidence type="ECO:0000259" key="2">
    <source>
        <dbReference type="Pfam" id="PF20434"/>
    </source>
</evidence>
<protein>
    <submittedName>
        <fullName evidence="3">Acetyl esterase/lipase</fullName>
    </submittedName>
</protein>
<proteinExistence type="predicted"/>
<dbReference type="SUPFAM" id="SSF53474">
    <property type="entry name" value="alpha/beta-Hydrolases"/>
    <property type="match status" value="1"/>
</dbReference>
<dbReference type="InterPro" id="IPR050300">
    <property type="entry name" value="GDXG_lipolytic_enzyme"/>
</dbReference>